<proteinExistence type="predicted"/>
<dbReference type="Proteomes" id="UP000285060">
    <property type="component" value="Unassembled WGS sequence"/>
</dbReference>
<sequence>SDDGGGRSEGVALSEQDKEAYDEMLSKDERFWTDIDERKARMGAAAKGDASKKSIPGASTFSIVSEQDDIHVEYERKGSWDENCDKDLMDALKAVPAEPADIDVAATTRPTDVMVAAVEFESKQAELDDDRLLEDLNQLNEVATTADGDAFDFADDDFDELEKYLSTLATKE</sequence>
<name>A0A418AET3_9STRA</name>
<evidence type="ECO:0000256" key="1">
    <source>
        <dbReference type="SAM" id="MobiDB-lite"/>
    </source>
</evidence>
<accession>A0A418AET3</accession>
<feature type="non-terminal residue" evidence="2">
    <location>
        <position position="1"/>
    </location>
</feature>
<dbReference type="EMBL" id="QUSY01004300">
    <property type="protein sequence ID" value="RHY13996.1"/>
    <property type="molecule type" value="Genomic_DNA"/>
</dbReference>
<reference evidence="2 3" key="1">
    <citation type="submission" date="2018-08" db="EMBL/GenBank/DDBJ databases">
        <title>Aphanomyces genome sequencing and annotation.</title>
        <authorList>
            <person name="Minardi D."/>
            <person name="Oidtmann B."/>
            <person name="Van Der Giezen M."/>
            <person name="Studholme D.J."/>
        </authorList>
    </citation>
    <scope>NUCLEOTIDE SEQUENCE [LARGE SCALE GENOMIC DNA]</scope>
    <source>
        <strain evidence="2 3">NJM0002</strain>
    </source>
</reference>
<dbReference type="VEuPathDB" id="FungiDB:H310_13866"/>
<dbReference type="AlphaFoldDB" id="A0A418AET3"/>
<keyword evidence="3" id="KW-1185">Reference proteome</keyword>
<feature type="region of interest" description="Disordered" evidence="1">
    <location>
        <begin position="1"/>
        <end position="25"/>
    </location>
</feature>
<evidence type="ECO:0000313" key="3">
    <source>
        <dbReference type="Proteomes" id="UP000285060"/>
    </source>
</evidence>
<protein>
    <submittedName>
        <fullName evidence="2">Uncharacterized protein</fullName>
    </submittedName>
</protein>
<evidence type="ECO:0000313" key="2">
    <source>
        <dbReference type="EMBL" id="RHY13996.1"/>
    </source>
</evidence>
<gene>
    <name evidence="2" type="ORF">DYB32_010881</name>
</gene>
<feature type="compositionally biased region" description="Basic and acidic residues" evidence="1">
    <location>
        <begin position="15"/>
        <end position="25"/>
    </location>
</feature>
<organism evidence="2 3">
    <name type="scientific">Aphanomyces invadans</name>
    <dbReference type="NCBI Taxonomy" id="157072"/>
    <lineage>
        <taxon>Eukaryota</taxon>
        <taxon>Sar</taxon>
        <taxon>Stramenopiles</taxon>
        <taxon>Oomycota</taxon>
        <taxon>Saprolegniomycetes</taxon>
        <taxon>Saprolegniales</taxon>
        <taxon>Verrucalvaceae</taxon>
        <taxon>Aphanomyces</taxon>
    </lineage>
</organism>
<comment type="caution">
    <text evidence="2">The sequence shown here is derived from an EMBL/GenBank/DDBJ whole genome shotgun (WGS) entry which is preliminary data.</text>
</comment>